<dbReference type="OrthoDB" id="7490514at2759"/>
<organism evidence="1 2">
    <name type="scientific">Eumeta variegata</name>
    <name type="common">Bagworm moth</name>
    <name type="synonym">Eumeta japonica</name>
    <dbReference type="NCBI Taxonomy" id="151549"/>
    <lineage>
        <taxon>Eukaryota</taxon>
        <taxon>Metazoa</taxon>
        <taxon>Ecdysozoa</taxon>
        <taxon>Arthropoda</taxon>
        <taxon>Hexapoda</taxon>
        <taxon>Insecta</taxon>
        <taxon>Pterygota</taxon>
        <taxon>Neoptera</taxon>
        <taxon>Endopterygota</taxon>
        <taxon>Lepidoptera</taxon>
        <taxon>Glossata</taxon>
        <taxon>Ditrysia</taxon>
        <taxon>Tineoidea</taxon>
        <taxon>Psychidae</taxon>
        <taxon>Oiketicinae</taxon>
        <taxon>Eumeta</taxon>
    </lineage>
</organism>
<reference evidence="1 2" key="1">
    <citation type="journal article" date="2019" name="Commun. Biol.">
        <title>The bagworm genome reveals a unique fibroin gene that provides high tensile strength.</title>
        <authorList>
            <person name="Kono N."/>
            <person name="Nakamura H."/>
            <person name="Ohtoshi R."/>
            <person name="Tomita M."/>
            <person name="Numata K."/>
            <person name="Arakawa K."/>
        </authorList>
    </citation>
    <scope>NUCLEOTIDE SEQUENCE [LARGE SCALE GENOMIC DNA]</scope>
</reference>
<name>A0A4C1SHU5_EUMVA</name>
<comment type="caution">
    <text evidence="1">The sequence shown here is derived from an EMBL/GenBank/DDBJ whole genome shotgun (WGS) entry which is preliminary data.</text>
</comment>
<dbReference type="EMBL" id="BGZK01003453">
    <property type="protein sequence ID" value="GBP01466.1"/>
    <property type="molecule type" value="Genomic_DNA"/>
</dbReference>
<accession>A0A4C1SHU5</accession>
<evidence type="ECO:0000313" key="1">
    <source>
        <dbReference type="EMBL" id="GBP01466.1"/>
    </source>
</evidence>
<sequence length="172" mass="19254">MPFPPSAKLSCSICEFSITTLAHVTCIELNSDYFYLECSNYQKLYTTINNKRKAQWSHTNIQHTLQQCVTVSIIEQKLEERTKGVVHDLAGAVDCLQSELNNREPELLRNYLESYGIPETKGDDPVHTATLIGSKLGECDVDSVVHIDTPGDCGCCGCRFFNIRAVNVDTDF</sequence>
<dbReference type="Proteomes" id="UP000299102">
    <property type="component" value="Unassembled WGS sequence"/>
</dbReference>
<gene>
    <name evidence="1" type="ORF">EVAR_27596_1</name>
</gene>
<dbReference type="AlphaFoldDB" id="A0A4C1SHU5"/>
<evidence type="ECO:0000313" key="2">
    <source>
        <dbReference type="Proteomes" id="UP000299102"/>
    </source>
</evidence>
<keyword evidence="2" id="KW-1185">Reference proteome</keyword>
<protein>
    <submittedName>
        <fullName evidence="1">Uncharacterized protein</fullName>
    </submittedName>
</protein>
<proteinExistence type="predicted"/>